<dbReference type="EMBL" id="ADLO01000092">
    <property type="protein sequence ID" value="KGF54224.1"/>
    <property type="molecule type" value="Genomic_DNA"/>
</dbReference>
<evidence type="ECO:0008006" key="3">
    <source>
        <dbReference type="Google" id="ProtNLM"/>
    </source>
</evidence>
<dbReference type="PATRIC" id="fig|742738.3.peg.3101"/>
<accession>A0A096D9J8</accession>
<dbReference type="AlphaFoldDB" id="A0A096D9J8"/>
<comment type="caution">
    <text evidence="1">The sequence shown here is derived from an EMBL/GenBank/DDBJ whole genome shotgun (WGS) entry which is preliminary data.</text>
</comment>
<sequence>MFFKYYYSAQFLYKAWKRFRKYGAALTAATQNVEECLRSETARLMFANSEFLVLLNQAATDRAELAKLLNISENQMGYVTNAEAGHGLLRVGGAIVPFANEFPRTGALYQLWNTTPTDK</sequence>
<reference evidence="1 2" key="1">
    <citation type="submission" date="2011-08" db="EMBL/GenBank/DDBJ databases">
        <title>The Genome Sequence of Clostridium orbiscindens 1_3_50AFAA.</title>
        <authorList>
            <consortium name="The Broad Institute Genome Sequencing Platform"/>
            <person name="Earl A."/>
            <person name="Ward D."/>
            <person name="Feldgarden M."/>
            <person name="Gevers D."/>
            <person name="Daigneault M."/>
            <person name="Strauss J."/>
            <person name="Allen-Vercoe E."/>
            <person name="Young S.K."/>
            <person name="Zeng Q."/>
            <person name="Gargeya S."/>
            <person name="Fitzgerald M."/>
            <person name="Haas B."/>
            <person name="Abouelleil A."/>
            <person name="Alvarado L."/>
            <person name="Arachchi H.M."/>
            <person name="Berlin A."/>
            <person name="Brown A."/>
            <person name="Chapman S.B."/>
            <person name="Chen Z."/>
            <person name="Dunbar C."/>
            <person name="Freedman E."/>
            <person name="Gearin G."/>
            <person name="Gellesch M."/>
            <person name="Goldberg J."/>
            <person name="Griggs A."/>
            <person name="Gujja S."/>
            <person name="Heiman D."/>
            <person name="Howarth C."/>
            <person name="Larson L."/>
            <person name="Lui A."/>
            <person name="MacDonald P.J.P."/>
            <person name="Montmayeur A."/>
            <person name="Murphy C."/>
            <person name="Neiman D."/>
            <person name="Pearson M."/>
            <person name="Priest M."/>
            <person name="Roberts A."/>
            <person name="Saif S."/>
            <person name="Shea T."/>
            <person name="Shenoy N."/>
            <person name="Sisk P."/>
            <person name="Stolte C."/>
            <person name="Sykes S."/>
            <person name="Wortman J."/>
            <person name="Nusbaum C."/>
            <person name="Birren B."/>
        </authorList>
    </citation>
    <scope>NUCLEOTIDE SEQUENCE [LARGE SCALE GENOMIC DNA]</scope>
    <source>
        <strain evidence="1 2">1_3_50AFAA</strain>
    </source>
</reference>
<organism evidence="1 2">
    <name type="scientific">Flavonifractor plautii 1_3_50AFAA</name>
    <dbReference type="NCBI Taxonomy" id="742738"/>
    <lineage>
        <taxon>Bacteria</taxon>
        <taxon>Bacillati</taxon>
        <taxon>Bacillota</taxon>
        <taxon>Clostridia</taxon>
        <taxon>Eubacteriales</taxon>
        <taxon>Oscillospiraceae</taxon>
        <taxon>Flavonifractor</taxon>
    </lineage>
</organism>
<dbReference type="HOGENOM" id="CLU_070784_1_0_9"/>
<evidence type="ECO:0000313" key="1">
    <source>
        <dbReference type="EMBL" id="KGF54224.1"/>
    </source>
</evidence>
<protein>
    <recommendedName>
        <fullName evidence="3">TraG P-loop domain-containing protein</fullName>
    </recommendedName>
</protein>
<dbReference type="Proteomes" id="UP000029585">
    <property type="component" value="Unassembled WGS sequence"/>
</dbReference>
<proteinExistence type="predicted"/>
<dbReference type="eggNOG" id="COG3451">
    <property type="taxonomic scope" value="Bacteria"/>
</dbReference>
<gene>
    <name evidence="1" type="ORF">HMPREF9460_03018</name>
</gene>
<dbReference type="InterPro" id="IPR027417">
    <property type="entry name" value="P-loop_NTPase"/>
</dbReference>
<dbReference type="Gene3D" id="3.40.50.300">
    <property type="entry name" value="P-loop containing nucleotide triphosphate hydrolases"/>
    <property type="match status" value="1"/>
</dbReference>
<evidence type="ECO:0000313" key="2">
    <source>
        <dbReference type="Proteomes" id="UP000029585"/>
    </source>
</evidence>
<keyword evidence="2" id="KW-1185">Reference proteome</keyword>
<name>A0A096D9J8_FLAPL</name>